<dbReference type="EMBL" id="CM055736">
    <property type="protein sequence ID" value="KAJ8006655.1"/>
    <property type="molecule type" value="Genomic_DNA"/>
</dbReference>
<keyword evidence="2" id="KW-1185">Reference proteome</keyword>
<dbReference type="Proteomes" id="UP001157502">
    <property type="component" value="Chromosome 9"/>
</dbReference>
<reference evidence="1" key="1">
    <citation type="submission" date="2021-05" db="EMBL/GenBank/DDBJ databases">
        <authorList>
            <person name="Pan Q."/>
            <person name="Jouanno E."/>
            <person name="Zahm M."/>
            <person name="Klopp C."/>
            <person name="Cabau C."/>
            <person name="Louis A."/>
            <person name="Berthelot C."/>
            <person name="Parey E."/>
            <person name="Roest Crollius H."/>
            <person name="Montfort J."/>
            <person name="Robinson-Rechavi M."/>
            <person name="Bouchez O."/>
            <person name="Lampietro C."/>
            <person name="Lopez Roques C."/>
            <person name="Donnadieu C."/>
            <person name="Postlethwait J."/>
            <person name="Bobe J."/>
            <person name="Dillon D."/>
            <person name="Chandos A."/>
            <person name="von Hippel F."/>
            <person name="Guiguen Y."/>
        </authorList>
    </citation>
    <scope>NUCLEOTIDE SEQUENCE</scope>
    <source>
        <strain evidence="1">YG-Jan2019</strain>
    </source>
</reference>
<evidence type="ECO:0000313" key="2">
    <source>
        <dbReference type="Proteomes" id="UP001157502"/>
    </source>
</evidence>
<protein>
    <submittedName>
        <fullName evidence="1">Uncharacterized protein</fullName>
    </submittedName>
</protein>
<accession>A0ACC2GTA7</accession>
<sequence length="307" mass="34201">MTVTHALRILVTQKRSKVWLYFTRKDANAVICNSCKSLISAKGGTTSNMQKHLATQHAIRLQDCRVFDSLLQQQVSQAAAELMRRHLLLMPKSFNNAPVPAASNNGFLTVLDVSEDKEDMERPQLLRPPWPGLDIRRQWPAHTDWTCLPYHTTEDAIVEEACLAPWNMRTNGAQRAPWPNERIRRAPVLCLLSLLFSTGGPGRRLGQVIPLATHFYSPSGLTCLYRQSPKVPTLTPKTSMPGYQRRLSGLPCPTPGEVIRGRFLATKNPGVGGRKSLKRCLLRTALGWSPLVEAICSQLCSLITSTL</sequence>
<name>A0ACC2GTA7_DALPE</name>
<gene>
    <name evidence="1" type="ORF">DPEC_G00109480</name>
</gene>
<proteinExistence type="predicted"/>
<organism evidence="1 2">
    <name type="scientific">Dallia pectoralis</name>
    <name type="common">Alaska blackfish</name>
    <dbReference type="NCBI Taxonomy" id="75939"/>
    <lineage>
        <taxon>Eukaryota</taxon>
        <taxon>Metazoa</taxon>
        <taxon>Chordata</taxon>
        <taxon>Craniata</taxon>
        <taxon>Vertebrata</taxon>
        <taxon>Euteleostomi</taxon>
        <taxon>Actinopterygii</taxon>
        <taxon>Neopterygii</taxon>
        <taxon>Teleostei</taxon>
        <taxon>Protacanthopterygii</taxon>
        <taxon>Esociformes</taxon>
        <taxon>Umbridae</taxon>
        <taxon>Dallia</taxon>
    </lineage>
</organism>
<comment type="caution">
    <text evidence="1">The sequence shown here is derived from an EMBL/GenBank/DDBJ whole genome shotgun (WGS) entry which is preliminary data.</text>
</comment>
<evidence type="ECO:0000313" key="1">
    <source>
        <dbReference type="EMBL" id="KAJ8006655.1"/>
    </source>
</evidence>